<dbReference type="CDD" id="cd22231">
    <property type="entry name" value="RHH_NikR_HicB-like"/>
    <property type="match status" value="1"/>
</dbReference>
<dbReference type="InterPro" id="IPR035069">
    <property type="entry name" value="TTHA1013/TTHA0281-like"/>
</dbReference>
<evidence type="ECO:0000313" key="5">
    <source>
        <dbReference type="Proteomes" id="UP000321917"/>
    </source>
</evidence>
<proteinExistence type="predicted"/>
<evidence type="ECO:0000313" key="3">
    <source>
        <dbReference type="EMBL" id="TWX64258.1"/>
    </source>
</evidence>
<evidence type="ECO:0000259" key="1">
    <source>
        <dbReference type="Pfam" id="PF15919"/>
    </source>
</evidence>
<dbReference type="SUPFAM" id="SSF143100">
    <property type="entry name" value="TTHA1013/TTHA0281-like"/>
    <property type="match status" value="1"/>
</dbReference>
<organism evidence="3 5">
    <name type="scientific">Colwellia hornerae</name>
    <dbReference type="NCBI Taxonomy" id="89402"/>
    <lineage>
        <taxon>Bacteria</taxon>
        <taxon>Pseudomonadati</taxon>
        <taxon>Pseudomonadota</taxon>
        <taxon>Gammaproteobacteria</taxon>
        <taxon>Alteromonadales</taxon>
        <taxon>Colwelliaceae</taxon>
        <taxon>Colwellia</taxon>
    </lineage>
</organism>
<dbReference type="Proteomes" id="UP000321917">
    <property type="component" value="Unassembled WGS sequence"/>
</dbReference>
<dbReference type="Pfam" id="PF15919">
    <property type="entry name" value="HicB_lk_antitox"/>
    <property type="match status" value="1"/>
</dbReference>
<dbReference type="AlphaFoldDB" id="A0A5C6Q645"/>
<dbReference type="EMBL" id="VOLQ01000033">
    <property type="protein sequence ID" value="TWX64258.1"/>
    <property type="molecule type" value="Genomic_DNA"/>
</dbReference>
<dbReference type="Gene3D" id="3.30.160.250">
    <property type="match status" value="1"/>
</dbReference>
<accession>A0A5C6Q645</accession>
<evidence type="ECO:0000313" key="2">
    <source>
        <dbReference type="EMBL" id="TWX57071.1"/>
    </source>
</evidence>
<dbReference type="RefSeq" id="WP_146800097.1">
    <property type="nucleotide sequence ID" value="NZ_VOLP01000019.1"/>
</dbReference>
<protein>
    <submittedName>
        <fullName evidence="3">HicB family protein</fullName>
    </submittedName>
</protein>
<dbReference type="InterPro" id="IPR031807">
    <property type="entry name" value="HicB-like"/>
</dbReference>
<feature type="domain" description="HicB-like antitoxin of toxin-antitoxin system" evidence="1">
    <location>
        <begin position="3"/>
        <end position="125"/>
    </location>
</feature>
<dbReference type="OrthoDB" id="9807959at2"/>
<evidence type="ECO:0000313" key="4">
    <source>
        <dbReference type="Proteomes" id="UP000321525"/>
    </source>
</evidence>
<name>A0A5C6Q645_9GAMM</name>
<sequence>MKYPIVLKKIIGVENYKTYVPDLPGCEGNGVSIDVSLNNINDSIAAHLSILAEYGEAIPHATTIENHLAAYPNVIWCIIDIDITPYLGKSHKINVTLPELLIKQIDNRVSKSSAYKTRSGFIASACISELNK</sequence>
<dbReference type="Proteomes" id="UP000321525">
    <property type="component" value="Unassembled WGS sequence"/>
</dbReference>
<reference evidence="3 5" key="1">
    <citation type="submission" date="2019-07" db="EMBL/GenBank/DDBJ databases">
        <title>Genomes of sea-ice associated Colwellia species.</title>
        <authorList>
            <person name="Bowman J.P."/>
        </authorList>
    </citation>
    <scope>NUCLEOTIDE SEQUENCE [LARGE SCALE GENOMIC DNA]</scope>
    <source>
        <strain evidence="2 4">ACAM 607</strain>
        <strain evidence="3 5">IC036</strain>
    </source>
</reference>
<dbReference type="EMBL" id="VOLR01000020">
    <property type="protein sequence ID" value="TWX57071.1"/>
    <property type="molecule type" value="Genomic_DNA"/>
</dbReference>
<keyword evidence="4" id="KW-1185">Reference proteome</keyword>
<comment type="caution">
    <text evidence="3">The sequence shown here is derived from an EMBL/GenBank/DDBJ whole genome shotgun (WGS) entry which is preliminary data.</text>
</comment>
<gene>
    <name evidence="2" type="ORF">ESZ26_14020</name>
    <name evidence="3" type="ORF">ESZ27_14870</name>
</gene>